<dbReference type="OrthoDB" id="5168611at2"/>
<dbReference type="Proteomes" id="UP000011863">
    <property type="component" value="Chromosome"/>
</dbReference>
<keyword evidence="1" id="KW-0813">Transport</keyword>
<keyword evidence="10" id="KW-1185">Reference proteome</keyword>
<dbReference type="EMBL" id="AP012057">
    <property type="protein sequence ID" value="BAN00718.1"/>
    <property type="molecule type" value="Genomic_DNA"/>
</dbReference>
<gene>
    <name evidence="9" type="ORF">YM304_04040</name>
</gene>
<evidence type="ECO:0000256" key="1">
    <source>
        <dbReference type="ARBA" id="ARBA00022448"/>
    </source>
</evidence>
<dbReference type="InterPro" id="IPR008168">
    <property type="entry name" value="Cyt_C_IC"/>
</dbReference>
<evidence type="ECO:0000259" key="8">
    <source>
        <dbReference type="PROSITE" id="PS51007"/>
    </source>
</evidence>
<organism evidence="9 10">
    <name type="scientific">Ilumatobacter coccineus (strain NBRC 103263 / KCTC 29153 / YM16-304)</name>
    <dbReference type="NCBI Taxonomy" id="1313172"/>
    <lineage>
        <taxon>Bacteria</taxon>
        <taxon>Bacillati</taxon>
        <taxon>Actinomycetota</taxon>
        <taxon>Acidimicrobiia</taxon>
        <taxon>Acidimicrobiales</taxon>
        <taxon>Ilumatobacteraceae</taxon>
        <taxon>Ilumatobacter</taxon>
    </lineage>
</organism>
<dbReference type="Gene3D" id="1.10.760.10">
    <property type="entry name" value="Cytochrome c-like domain"/>
    <property type="match status" value="2"/>
</dbReference>
<feature type="domain" description="Cytochrome c" evidence="8">
    <location>
        <begin position="99"/>
        <end position="206"/>
    </location>
</feature>
<feature type="transmembrane region" description="Helical" evidence="7">
    <location>
        <begin position="65"/>
        <end position="84"/>
    </location>
</feature>
<evidence type="ECO:0000256" key="4">
    <source>
        <dbReference type="ARBA" id="ARBA00022982"/>
    </source>
</evidence>
<accession>A0A6C7E800</accession>
<reference evidence="9 10" key="1">
    <citation type="journal article" date="2013" name="Int. J. Syst. Evol. Microbiol.">
        <title>Ilumatobacter nonamiense sp. nov. and Ilumatobacter coccineum sp. nov., isolated from seashore sand.</title>
        <authorList>
            <person name="Matsumoto A."/>
            <person name="Kasai H."/>
            <person name="Matsuo Y."/>
            <person name="Shizuri Y."/>
            <person name="Ichikawa N."/>
            <person name="Fujita N."/>
            <person name="Omura S."/>
            <person name="Takahashi Y."/>
        </authorList>
    </citation>
    <scope>NUCLEOTIDE SEQUENCE [LARGE SCALE GENOMIC DNA]</scope>
    <source>
        <strain evidence="10">NBRC 103263 / KCTC 29153 / YM16-304</strain>
    </source>
</reference>
<evidence type="ECO:0000256" key="6">
    <source>
        <dbReference type="PROSITE-ProRule" id="PRU00433"/>
    </source>
</evidence>
<dbReference type="PRINTS" id="PR00605">
    <property type="entry name" value="CYTCHROMECIC"/>
</dbReference>
<protein>
    <recommendedName>
        <fullName evidence="8">Cytochrome c domain-containing protein</fullName>
    </recommendedName>
</protein>
<keyword evidence="7" id="KW-1133">Transmembrane helix</keyword>
<keyword evidence="7" id="KW-0812">Transmembrane</keyword>
<keyword evidence="4" id="KW-0249">Electron transport</keyword>
<evidence type="ECO:0000313" key="9">
    <source>
        <dbReference type="EMBL" id="BAN00718.1"/>
    </source>
</evidence>
<dbReference type="GO" id="GO:0020037">
    <property type="term" value="F:heme binding"/>
    <property type="evidence" value="ECO:0007669"/>
    <property type="project" value="InterPro"/>
</dbReference>
<evidence type="ECO:0000256" key="7">
    <source>
        <dbReference type="SAM" id="Phobius"/>
    </source>
</evidence>
<name>A0A6C7E800_ILUCY</name>
<dbReference type="GO" id="GO:0009055">
    <property type="term" value="F:electron transfer activity"/>
    <property type="evidence" value="ECO:0007669"/>
    <property type="project" value="InterPro"/>
</dbReference>
<keyword evidence="5 6" id="KW-0408">Iron</keyword>
<dbReference type="RefSeq" id="WP_015439966.1">
    <property type="nucleotide sequence ID" value="NC_020520.1"/>
</dbReference>
<dbReference type="InterPro" id="IPR036909">
    <property type="entry name" value="Cyt_c-like_dom_sf"/>
</dbReference>
<keyword evidence="2 6" id="KW-0349">Heme</keyword>
<keyword evidence="3 6" id="KW-0479">Metal-binding</keyword>
<evidence type="ECO:0000256" key="5">
    <source>
        <dbReference type="ARBA" id="ARBA00023004"/>
    </source>
</evidence>
<evidence type="ECO:0000256" key="2">
    <source>
        <dbReference type="ARBA" id="ARBA00022617"/>
    </source>
</evidence>
<dbReference type="InterPro" id="IPR009056">
    <property type="entry name" value="Cyt_c-like_dom"/>
</dbReference>
<evidence type="ECO:0000313" key="10">
    <source>
        <dbReference type="Proteomes" id="UP000011863"/>
    </source>
</evidence>
<feature type="domain" description="Cytochrome c" evidence="8">
    <location>
        <begin position="252"/>
        <end position="358"/>
    </location>
</feature>
<dbReference type="KEGG" id="aym:YM304_04040"/>
<dbReference type="PROSITE" id="PS51007">
    <property type="entry name" value="CYTC"/>
    <property type="match status" value="2"/>
</dbReference>
<sequence>MVGLTTTSIAGLAFVIILIGFIVYAAFNVVGGRAEVGSEIELAPNRKQYFDDEELEGPRLERMQLLGVLLLVVVTIGLPFYWILEPSRQAGAQEGWDKRFASWGSELFEPTADGGFNCAGCHGGMSAEGGAAPFTVTDPVTNAVEAVNWKAPALNTVFYKFDESEVEFILNYGRPFSPMSPWGTIGGGPMTTQQIETLIEYLKSIQIPRQGCLDDELGGDEYFDEQLCASGVLPDSEAEKIQTAIEQAMAEDGVSEGEAIFNLELGSGAYSCARCHTIGWSYDDPGIPGQGAYGWNLTGGATNSHFATEDDMVAFIKNGSEFGKLYGLSAQGSGRMPGFGSVLTDEQIRAVVEYVRSL</sequence>
<proteinExistence type="predicted"/>
<keyword evidence="7" id="KW-0472">Membrane</keyword>
<dbReference type="GO" id="GO:0005506">
    <property type="term" value="F:iron ion binding"/>
    <property type="evidence" value="ECO:0007669"/>
    <property type="project" value="InterPro"/>
</dbReference>
<dbReference type="Pfam" id="PF13442">
    <property type="entry name" value="Cytochrome_CBB3"/>
    <property type="match status" value="1"/>
</dbReference>
<evidence type="ECO:0000256" key="3">
    <source>
        <dbReference type="ARBA" id="ARBA00022723"/>
    </source>
</evidence>
<dbReference type="AlphaFoldDB" id="A0A6C7E800"/>
<dbReference type="SUPFAM" id="SSF46626">
    <property type="entry name" value="Cytochrome c"/>
    <property type="match status" value="2"/>
</dbReference>
<feature type="transmembrane region" description="Helical" evidence="7">
    <location>
        <begin position="6"/>
        <end position="27"/>
    </location>
</feature>